<dbReference type="EMBL" id="CP001818">
    <property type="protein sequence ID" value="ACZ18625.1"/>
    <property type="molecule type" value="Genomic_DNA"/>
</dbReference>
<dbReference type="KEGG" id="tai:Taci_0388"/>
<evidence type="ECO:0000313" key="2">
    <source>
        <dbReference type="Proteomes" id="UP000002030"/>
    </source>
</evidence>
<dbReference type="OrthoDB" id="9766854at2"/>
<dbReference type="HOGENOM" id="CLU_3030957_0_0_0"/>
<evidence type="ECO:0000313" key="1">
    <source>
        <dbReference type="EMBL" id="ACZ18625.1"/>
    </source>
</evidence>
<dbReference type="RefSeq" id="WP_012869141.1">
    <property type="nucleotide sequence ID" value="NC_013522.1"/>
</dbReference>
<reference evidence="1 2" key="1">
    <citation type="journal article" date="2009" name="Stand. Genomic Sci.">
        <title>Complete genome sequence of Thermanaerovibrio acidaminovorans type strain (Su883).</title>
        <authorList>
            <person name="Chovatia M."/>
            <person name="Sikorski J."/>
            <person name="Schroder M."/>
            <person name="Lapidus A."/>
            <person name="Nolan M."/>
            <person name="Tice H."/>
            <person name="Glavina Del Rio T."/>
            <person name="Copeland A."/>
            <person name="Cheng J.F."/>
            <person name="Lucas S."/>
            <person name="Chen F."/>
            <person name="Bruce D."/>
            <person name="Goodwin L."/>
            <person name="Pitluck S."/>
            <person name="Ivanova N."/>
            <person name="Mavromatis K."/>
            <person name="Ovchinnikova G."/>
            <person name="Pati A."/>
            <person name="Chen A."/>
            <person name="Palaniappan K."/>
            <person name="Land M."/>
            <person name="Hauser L."/>
            <person name="Chang Y.J."/>
            <person name="Jeffries C.D."/>
            <person name="Chain P."/>
            <person name="Saunders E."/>
            <person name="Detter J.C."/>
            <person name="Brettin T."/>
            <person name="Rohde M."/>
            <person name="Goker M."/>
            <person name="Spring S."/>
            <person name="Bristow J."/>
            <person name="Markowitz V."/>
            <person name="Hugenholtz P."/>
            <person name="Kyrpides N.C."/>
            <person name="Klenk H.P."/>
            <person name="Eisen J.A."/>
        </authorList>
    </citation>
    <scope>NUCLEOTIDE SEQUENCE [LARGE SCALE GENOMIC DNA]</scope>
    <source>
        <strain evidence="2">ATCC 49978 / DSM 6589 / Su883</strain>
    </source>
</reference>
<dbReference type="EnsemblBacteria" id="ACZ18625">
    <property type="protein sequence ID" value="ACZ18625"/>
    <property type="gene ID" value="Taci_0388"/>
</dbReference>
<keyword evidence="2" id="KW-1185">Reference proteome</keyword>
<accession>D1B8M2</accession>
<sequence>MPCGSSIFTAAFIPRITGNLVDKVACCVLVALILPKLPARIHAMSGTPFFRGKGE</sequence>
<dbReference type="STRING" id="525903.Taci_0388"/>
<dbReference type="AlphaFoldDB" id="D1B8M2"/>
<organism evidence="1 2">
    <name type="scientific">Thermanaerovibrio acidaminovorans (strain ATCC 49978 / DSM 6589 / Su883)</name>
    <name type="common">Selenomonas acidaminovorans</name>
    <dbReference type="NCBI Taxonomy" id="525903"/>
    <lineage>
        <taxon>Bacteria</taxon>
        <taxon>Thermotogati</taxon>
        <taxon>Synergistota</taxon>
        <taxon>Synergistia</taxon>
        <taxon>Synergistales</taxon>
        <taxon>Synergistaceae</taxon>
        <taxon>Thermanaerovibrio</taxon>
    </lineage>
</organism>
<protein>
    <submittedName>
        <fullName evidence="1">Uncharacterized protein</fullName>
    </submittedName>
</protein>
<name>D1B8M2_THEAS</name>
<proteinExistence type="predicted"/>
<gene>
    <name evidence="1" type="ordered locus">Taci_0388</name>
</gene>
<dbReference type="Proteomes" id="UP000002030">
    <property type="component" value="Chromosome"/>
</dbReference>